<organism evidence="2 3">
    <name type="scientific">Oryzias melastigma</name>
    <name type="common">Marine medaka</name>
    <dbReference type="NCBI Taxonomy" id="30732"/>
    <lineage>
        <taxon>Eukaryota</taxon>
        <taxon>Metazoa</taxon>
        <taxon>Chordata</taxon>
        <taxon>Craniata</taxon>
        <taxon>Vertebrata</taxon>
        <taxon>Euteleostomi</taxon>
        <taxon>Actinopterygii</taxon>
        <taxon>Neopterygii</taxon>
        <taxon>Teleostei</taxon>
        <taxon>Neoteleostei</taxon>
        <taxon>Acanthomorphata</taxon>
        <taxon>Ovalentaria</taxon>
        <taxon>Atherinomorphae</taxon>
        <taxon>Beloniformes</taxon>
        <taxon>Adrianichthyidae</taxon>
        <taxon>Oryziinae</taxon>
        <taxon>Oryzias</taxon>
    </lineage>
</organism>
<dbReference type="EMBL" id="WKFB01000201">
    <property type="protein sequence ID" value="KAF6731973.1"/>
    <property type="molecule type" value="Genomic_DNA"/>
</dbReference>
<dbReference type="AlphaFoldDB" id="A0A834CP39"/>
<evidence type="ECO:0000313" key="3">
    <source>
        <dbReference type="Proteomes" id="UP000646548"/>
    </source>
</evidence>
<protein>
    <submittedName>
        <fullName evidence="2">Uncharacterized protein</fullName>
    </submittedName>
</protein>
<proteinExistence type="predicted"/>
<comment type="caution">
    <text evidence="2">The sequence shown here is derived from an EMBL/GenBank/DDBJ whole genome shotgun (WGS) entry which is preliminary data.</text>
</comment>
<gene>
    <name evidence="2" type="ORF">FQA47_008027</name>
</gene>
<evidence type="ECO:0000313" key="2">
    <source>
        <dbReference type="EMBL" id="KAF6731973.1"/>
    </source>
</evidence>
<sequence length="69" mass="7337">MGRGLRRRSANQHSGEEAGRAATASLCRSSVLPLLSAGASSPSSFSWDVIAVPTHDVKGYRTEPFQAHL</sequence>
<dbReference type="Proteomes" id="UP000646548">
    <property type="component" value="Unassembled WGS sequence"/>
</dbReference>
<feature type="region of interest" description="Disordered" evidence="1">
    <location>
        <begin position="1"/>
        <end position="22"/>
    </location>
</feature>
<name>A0A834CP39_ORYME</name>
<accession>A0A834CP39</accession>
<evidence type="ECO:0000256" key="1">
    <source>
        <dbReference type="SAM" id="MobiDB-lite"/>
    </source>
</evidence>
<feature type="compositionally biased region" description="Basic residues" evidence="1">
    <location>
        <begin position="1"/>
        <end position="10"/>
    </location>
</feature>
<reference evidence="2" key="1">
    <citation type="journal article" name="BMC Genomics">
        <title>Long-read sequencing and de novo genome assembly of marine medaka (Oryzias melastigma).</title>
        <authorList>
            <person name="Liang P."/>
            <person name="Saqib H.S.A."/>
            <person name="Ni X."/>
            <person name="Shen Y."/>
        </authorList>
    </citation>
    <scope>NUCLEOTIDE SEQUENCE</scope>
    <source>
        <strain evidence="2">Bigg-433</strain>
    </source>
</reference>